<evidence type="ECO:0000313" key="2">
    <source>
        <dbReference type="Proteomes" id="UP000260005"/>
    </source>
</evidence>
<evidence type="ECO:0000313" key="1">
    <source>
        <dbReference type="EMBL" id="ASZ76692.1"/>
    </source>
</evidence>
<accession>A0A249XXM2</accession>
<reference evidence="1 2" key="1">
    <citation type="submission" date="2017-04" db="EMBL/GenBank/DDBJ databases">
        <title>Complete Genome Sequence of Lytic Bacteriophage EF1 Infecting Enterococcus faecalis Isolates.</title>
        <authorList>
            <person name="Kim D."/>
            <person name="Kim Y.J."/>
            <person name="Han B.K."/>
            <person name="Kim H."/>
        </authorList>
    </citation>
    <scope>NUCLEOTIDE SEQUENCE [LARGE SCALE GENOMIC DNA]</scope>
</reference>
<keyword evidence="2" id="KW-1185">Reference proteome</keyword>
<dbReference type="Proteomes" id="UP000260005">
    <property type="component" value="Segment"/>
</dbReference>
<sequence>MENKTGQHPTVEQLLEQAEFELAVARQQLTGTQELLTQAMGEIARQEVLLAKSEAANKQLLEAIQQLQSPPTIEEKEIEEKVEE</sequence>
<proteinExistence type="predicted"/>
<protein>
    <submittedName>
        <fullName evidence="1">Uncharacterized protein</fullName>
    </submittedName>
</protein>
<dbReference type="EMBL" id="MF001358">
    <property type="protein sequence ID" value="ASZ76692.1"/>
    <property type="molecule type" value="Genomic_DNA"/>
</dbReference>
<name>A0A249XXM2_9CAUD</name>
<organism evidence="1 2">
    <name type="scientific">Enterococcus phage EF1</name>
    <dbReference type="NCBI Taxonomy" id="2025813"/>
    <lineage>
        <taxon>Viruses</taxon>
        <taxon>Duplodnaviria</taxon>
        <taxon>Heunggongvirae</taxon>
        <taxon>Uroviricota</taxon>
        <taxon>Caudoviricetes</taxon>
    </lineage>
</organism>